<dbReference type="InterPro" id="IPR019136">
    <property type="entry name" value="TF_IIIC_su-5_HTH"/>
</dbReference>
<reference evidence="2" key="1">
    <citation type="submission" date="2014-09" db="EMBL/GenBank/DDBJ databases">
        <authorList>
            <person name="Magalhaes I.L.F."/>
            <person name="Oliveira U."/>
            <person name="Santos F.R."/>
            <person name="Vidigal T.H.D.A."/>
            <person name="Brescovit A.D."/>
            <person name="Santos A.J."/>
        </authorList>
    </citation>
    <scope>NUCLEOTIDE SEQUENCE</scope>
    <source>
        <tissue evidence="2">Shoot tissue taken approximately 20 cm above the soil surface</tissue>
    </source>
</reference>
<dbReference type="GO" id="GO:0001003">
    <property type="term" value="F:RNA polymerase III type 2 promoter sequence-specific DNA binding"/>
    <property type="evidence" value="ECO:0007669"/>
    <property type="project" value="TreeGrafter"/>
</dbReference>
<dbReference type="GO" id="GO:0006384">
    <property type="term" value="P:transcription initiation at RNA polymerase III promoter"/>
    <property type="evidence" value="ECO:0007669"/>
    <property type="project" value="InterPro"/>
</dbReference>
<accession>A0A0A9CTD3</accession>
<reference evidence="2" key="2">
    <citation type="journal article" date="2015" name="Data Brief">
        <title>Shoot transcriptome of the giant reed, Arundo donax.</title>
        <authorList>
            <person name="Barrero R.A."/>
            <person name="Guerrero F.D."/>
            <person name="Moolhuijzen P."/>
            <person name="Goolsby J.A."/>
            <person name="Tidwell J."/>
            <person name="Bellgard S.E."/>
            <person name="Bellgard M.I."/>
        </authorList>
    </citation>
    <scope>NUCLEOTIDE SEQUENCE</scope>
    <source>
        <tissue evidence="2">Shoot tissue taken approximately 20 cm above the soil surface</tissue>
    </source>
</reference>
<dbReference type="EMBL" id="GBRH01221280">
    <property type="protein sequence ID" value="JAD76615.1"/>
    <property type="molecule type" value="Transcribed_RNA"/>
</dbReference>
<name>A0A0A9CTD3_ARUDO</name>
<evidence type="ECO:0000259" key="1">
    <source>
        <dbReference type="Pfam" id="PF09734"/>
    </source>
</evidence>
<dbReference type="InterPro" id="IPR040454">
    <property type="entry name" value="TF_IIIC_Tfc1/Sfc1"/>
</dbReference>
<dbReference type="GO" id="GO:0001002">
    <property type="term" value="F:RNA polymerase III type 1 promoter sequence-specific DNA binding"/>
    <property type="evidence" value="ECO:0007669"/>
    <property type="project" value="TreeGrafter"/>
</dbReference>
<organism evidence="2">
    <name type="scientific">Arundo donax</name>
    <name type="common">Giant reed</name>
    <name type="synonym">Donax arundinaceus</name>
    <dbReference type="NCBI Taxonomy" id="35708"/>
    <lineage>
        <taxon>Eukaryota</taxon>
        <taxon>Viridiplantae</taxon>
        <taxon>Streptophyta</taxon>
        <taxon>Embryophyta</taxon>
        <taxon>Tracheophyta</taxon>
        <taxon>Spermatophyta</taxon>
        <taxon>Magnoliopsida</taxon>
        <taxon>Liliopsida</taxon>
        <taxon>Poales</taxon>
        <taxon>Poaceae</taxon>
        <taxon>PACMAD clade</taxon>
        <taxon>Arundinoideae</taxon>
        <taxon>Arundineae</taxon>
        <taxon>Arundo</taxon>
    </lineage>
</organism>
<dbReference type="PANTHER" id="PTHR13230">
    <property type="entry name" value="GENERAL TRANSCRIPTION FACTOR IIIC, POLYPEPTIDE 5"/>
    <property type="match status" value="1"/>
</dbReference>
<dbReference type="PANTHER" id="PTHR13230:SF5">
    <property type="entry name" value="GENERAL TRANSCRIPTION FACTOR 3C POLYPEPTIDE 5"/>
    <property type="match status" value="1"/>
</dbReference>
<dbReference type="AlphaFoldDB" id="A0A0A9CTD3"/>
<sequence>MSHSSSSSDGKINWEDHVPKDSVEWNCQMAVCKLFDECPVWPKQSIYERLQDDGVHVSQTQFKRLLFRAGYYFSTGPFAKFWIRKGYDPRKDSESQIFQGIDFCMPPELRNLRWKSGL</sequence>
<dbReference type="Pfam" id="PF09734">
    <property type="entry name" value="Tau95"/>
    <property type="match status" value="1"/>
</dbReference>
<feature type="domain" description="Transcription factor IIIC subunit 5 HTH" evidence="1">
    <location>
        <begin position="25"/>
        <end position="103"/>
    </location>
</feature>
<dbReference type="GO" id="GO:0000127">
    <property type="term" value="C:transcription factor TFIIIC complex"/>
    <property type="evidence" value="ECO:0007669"/>
    <property type="project" value="InterPro"/>
</dbReference>
<protein>
    <recommendedName>
        <fullName evidence="1">Transcription factor IIIC subunit 5 HTH domain-containing protein</fullName>
    </recommendedName>
</protein>
<proteinExistence type="predicted"/>
<evidence type="ECO:0000313" key="2">
    <source>
        <dbReference type="EMBL" id="JAD76615.1"/>
    </source>
</evidence>